<keyword evidence="4 9" id="KW-0812">Transmembrane</keyword>
<dbReference type="GO" id="GO:0016887">
    <property type="term" value="F:ATP hydrolysis activity"/>
    <property type="evidence" value="ECO:0007669"/>
    <property type="project" value="InterPro"/>
</dbReference>
<protein>
    <submittedName>
        <fullName evidence="12">ABC transporter</fullName>
    </submittedName>
</protein>
<dbReference type="Gene3D" id="1.20.1560.10">
    <property type="entry name" value="ABC transporter type 1, transmembrane domain"/>
    <property type="match status" value="1"/>
</dbReference>
<keyword evidence="5" id="KW-0547">Nucleotide-binding</keyword>
<dbReference type="PROSITE" id="PS50893">
    <property type="entry name" value="ABC_TRANSPORTER_2"/>
    <property type="match status" value="1"/>
</dbReference>
<dbReference type="SMART" id="SM00382">
    <property type="entry name" value="AAA"/>
    <property type="match status" value="1"/>
</dbReference>
<dbReference type="PROSITE" id="PS50929">
    <property type="entry name" value="ABC_TM1F"/>
    <property type="match status" value="1"/>
</dbReference>
<dbReference type="GO" id="GO:0005524">
    <property type="term" value="F:ATP binding"/>
    <property type="evidence" value="ECO:0007669"/>
    <property type="project" value="UniProtKB-KW"/>
</dbReference>
<dbReference type="InterPro" id="IPR039421">
    <property type="entry name" value="Type_1_exporter"/>
</dbReference>
<evidence type="ECO:0000256" key="3">
    <source>
        <dbReference type="ARBA" id="ARBA00022475"/>
    </source>
</evidence>
<dbReference type="Proteomes" id="UP000075583">
    <property type="component" value="Unassembled WGS sequence"/>
</dbReference>
<feature type="transmembrane region" description="Helical" evidence="9">
    <location>
        <begin position="71"/>
        <end position="94"/>
    </location>
</feature>
<evidence type="ECO:0000256" key="7">
    <source>
        <dbReference type="ARBA" id="ARBA00022989"/>
    </source>
</evidence>
<gene>
    <name evidence="12" type="ORF">MB14_01250</name>
</gene>
<dbReference type="InterPro" id="IPR011527">
    <property type="entry name" value="ABC1_TM_dom"/>
</dbReference>
<proteinExistence type="predicted"/>
<keyword evidence="13" id="KW-1185">Reference proteome</keyword>
<feature type="domain" description="ABC transporter" evidence="10">
    <location>
        <begin position="351"/>
        <end position="586"/>
    </location>
</feature>
<evidence type="ECO:0000313" key="12">
    <source>
        <dbReference type="EMBL" id="KYG82049.1"/>
    </source>
</evidence>
<dbReference type="InterPro" id="IPR003439">
    <property type="entry name" value="ABC_transporter-like_ATP-bd"/>
</dbReference>
<dbReference type="GO" id="GO:0015421">
    <property type="term" value="F:ABC-type oligopeptide transporter activity"/>
    <property type="evidence" value="ECO:0007669"/>
    <property type="project" value="TreeGrafter"/>
</dbReference>
<dbReference type="InterPro" id="IPR027417">
    <property type="entry name" value="P-loop_NTPase"/>
</dbReference>
<feature type="transmembrane region" description="Helical" evidence="9">
    <location>
        <begin position="178"/>
        <end position="198"/>
    </location>
</feature>
<feature type="transmembrane region" description="Helical" evidence="9">
    <location>
        <begin position="298"/>
        <end position="322"/>
    </location>
</feature>
<evidence type="ECO:0000256" key="5">
    <source>
        <dbReference type="ARBA" id="ARBA00022741"/>
    </source>
</evidence>
<comment type="subcellular location">
    <subcellularLocation>
        <location evidence="1">Cell membrane</location>
        <topology evidence="1">Multi-pass membrane protein</topology>
    </subcellularLocation>
</comment>
<dbReference type="GO" id="GO:0005886">
    <property type="term" value="C:plasma membrane"/>
    <property type="evidence" value="ECO:0007669"/>
    <property type="project" value="UniProtKB-SubCell"/>
</dbReference>
<name>A0A150XTF8_ROSEK</name>
<dbReference type="InterPro" id="IPR017871">
    <property type="entry name" value="ABC_transporter-like_CS"/>
</dbReference>
<keyword evidence="7 9" id="KW-1133">Transmembrane helix</keyword>
<dbReference type="SUPFAM" id="SSF90123">
    <property type="entry name" value="ABC transporter transmembrane region"/>
    <property type="match status" value="1"/>
</dbReference>
<dbReference type="PROSITE" id="PS00211">
    <property type="entry name" value="ABC_TRANSPORTER_1"/>
    <property type="match status" value="1"/>
</dbReference>
<organism evidence="12 13">
    <name type="scientific">Roseivirga ehrenbergii (strain DSM 102268 / JCM 13514 / KCTC 12282 / NCIMB 14502 / KMM 6017)</name>
    <dbReference type="NCBI Taxonomy" id="279360"/>
    <lineage>
        <taxon>Bacteria</taxon>
        <taxon>Pseudomonadati</taxon>
        <taxon>Bacteroidota</taxon>
        <taxon>Cytophagia</taxon>
        <taxon>Cytophagales</taxon>
        <taxon>Roseivirgaceae</taxon>
        <taxon>Roseivirga</taxon>
    </lineage>
</organism>
<evidence type="ECO:0000259" key="10">
    <source>
        <dbReference type="PROSITE" id="PS50893"/>
    </source>
</evidence>
<dbReference type="STRING" id="279360.MB14_01250"/>
<evidence type="ECO:0000256" key="6">
    <source>
        <dbReference type="ARBA" id="ARBA00022840"/>
    </source>
</evidence>
<dbReference type="PANTHER" id="PTHR43394">
    <property type="entry name" value="ATP-DEPENDENT PERMEASE MDL1, MITOCHONDRIAL"/>
    <property type="match status" value="1"/>
</dbReference>
<feature type="domain" description="ABC transmembrane type-1" evidence="11">
    <location>
        <begin position="19"/>
        <end position="319"/>
    </location>
</feature>
<dbReference type="PANTHER" id="PTHR43394:SF1">
    <property type="entry name" value="ATP-BINDING CASSETTE SUB-FAMILY B MEMBER 10, MITOCHONDRIAL"/>
    <property type="match status" value="1"/>
</dbReference>
<feature type="transmembrane region" description="Helical" evidence="9">
    <location>
        <begin position="12"/>
        <end position="33"/>
    </location>
</feature>
<dbReference type="Pfam" id="PF00664">
    <property type="entry name" value="ABC_membrane"/>
    <property type="match status" value="1"/>
</dbReference>
<dbReference type="OrthoDB" id="843962at2"/>
<dbReference type="InterPro" id="IPR003593">
    <property type="entry name" value="AAA+_ATPase"/>
</dbReference>
<dbReference type="SUPFAM" id="SSF52540">
    <property type="entry name" value="P-loop containing nucleoside triphosphate hydrolases"/>
    <property type="match status" value="1"/>
</dbReference>
<sequence length="594" mass="66617">MKELSHLNKYLLKYKLLLVLGIIFLIVSNYFAIWPAKVVRYAIDYVTESFALYHVFEGGSLGGTLFNKLEVGVVILGIIILVMALLRGFFLFLVRQTIIVMSRKIEYDLKNEVYVQYQNLPLSFYRKNNTGDLMNRISEDVSRVRMYLGPGIMYGINLLVLFPMVIYEMLKVNAELTFYALLPLPLLSVSIYFVNNVINKRSEEIQQSLSSMSTFTQEAFSGIRVIKAFVREKDSVKNFLKESENYKHKSLRLVFVNSLFHPLIMALIGLSVILTIYVGGNQVIDGKISYGNIAEFVIYVNMLTWPVTALGWITSIIQMAAASQKRINEFLKEKNDIVSEKNLDVELNGNIKFENVSFTYADSGTKALKNISFEVKAGESIAIIGTTGSGKSTIANLIGRMYDATGGEISIDGRSIKDYRLSKLRSQTGYVPQDVFLFSDSIGSNIAFGADNISKEEIIQAAKDADLYENIMDFPKGFETMLGERGITLSGGQKQRASIARAIVRNPKILIMDDALSAVDTNTENTILNSLQRIMKGRTSVIISHRVSSAKLADKIIVLDDGEIIEQGTNETLLAKNGVYKELYDKQLQQEEVD</sequence>
<keyword evidence="6" id="KW-0067">ATP-binding</keyword>
<dbReference type="Gene3D" id="3.40.50.300">
    <property type="entry name" value="P-loop containing nucleotide triphosphate hydrolases"/>
    <property type="match status" value="1"/>
</dbReference>
<feature type="transmembrane region" description="Helical" evidence="9">
    <location>
        <begin position="146"/>
        <end position="166"/>
    </location>
</feature>
<feature type="transmembrane region" description="Helical" evidence="9">
    <location>
        <begin position="253"/>
        <end position="278"/>
    </location>
</feature>
<dbReference type="EMBL" id="LQZQ01000001">
    <property type="protein sequence ID" value="KYG82049.1"/>
    <property type="molecule type" value="Genomic_DNA"/>
</dbReference>
<evidence type="ECO:0000256" key="2">
    <source>
        <dbReference type="ARBA" id="ARBA00022448"/>
    </source>
</evidence>
<keyword evidence="2" id="KW-0813">Transport</keyword>
<dbReference type="AlphaFoldDB" id="A0A150XTF8"/>
<keyword evidence="3" id="KW-1003">Cell membrane</keyword>
<dbReference type="InterPro" id="IPR036640">
    <property type="entry name" value="ABC1_TM_sf"/>
</dbReference>
<evidence type="ECO:0000256" key="8">
    <source>
        <dbReference type="ARBA" id="ARBA00023136"/>
    </source>
</evidence>
<evidence type="ECO:0000259" key="11">
    <source>
        <dbReference type="PROSITE" id="PS50929"/>
    </source>
</evidence>
<comment type="caution">
    <text evidence="12">The sequence shown here is derived from an EMBL/GenBank/DDBJ whole genome shotgun (WGS) entry which is preliminary data.</text>
</comment>
<dbReference type="CDD" id="cd18541">
    <property type="entry name" value="ABC_6TM_TmrB_like"/>
    <property type="match status" value="1"/>
</dbReference>
<evidence type="ECO:0000313" key="13">
    <source>
        <dbReference type="Proteomes" id="UP000075583"/>
    </source>
</evidence>
<reference evidence="12" key="1">
    <citation type="submission" date="2016-01" db="EMBL/GenBank/DDBJ databases">
        <title>Genome sequencing of Roseivirga ehrenbergii KMM 6017.</title>
        <authorList>
            <person name="Selvaratnam C."/>
            <person name="Thevarajoo S."/>
            <person name="Goh K.M."/>
            <person name="Ee R."/>
            <person name="Chan K.-G."/>
            <person name="Chong C.S."/>
        </authorList>
    </citation>
    <scope>NUCLEOTIDE SEQUENCE [LARGE SCALE GENOMIC DNA]</scope>
    <source>
        <strain evidence="12">KMM 6017</strain>
    </source>
</reference>
<dbReference type="RefSeq" id="WP_062587842.1">
    <property type="nucleotide sequence ID" value="NZ_LQZQ01000001.1"/>
</dbReference>
<evidence type="ECO:0000256" key="9">
    <source>
        <dbReference type="SAM" id="Phobius"/>
    </source>
</evidence>
<dbReference type="Pfam" id="PF00005">
    <property type="entry name" value="ABC_tran"/>
    <property type="match status" value="1"/>
</dbReference>
<evidence type="ECO:0000256" key="1">
    <source>
        <dbReference type="ARBA" id="ARBA00004651"/>
    </source>
</evidence>
<keyword evidence="8 9" id="KW-0472">Membrane</keyword>
<evidence type="ECO:0000256" key="4">
    <source>
        <dbReference type="ARBA" id="ARBA00022692"/>
    </source>
</evidence>
<accession>A0A150XTF8</accession>
<dbReference type="FunFam" id="3.40.50.300:FF:000221">
    <property type="entry name" value="Multidrug ABC transporter ATP-binding protein"/>
    <property type="match status" value="1"/>
</dbReference>